<name>X1JB08_9ZZZZ</name>
<dbReference type="AlphaFoldDB" id="X1JB08"/>
<sequence length="38" mass="4490">MDPKYIPVENGLLELYQDEDGVWNYTLVENNPDLYVTE</sequence>
<accession>X1JB08</accession>
<reference evidence="1" key="1">
    <citation type="journal article" date="2014" name="Front. Microbiol.">
        <title>High frequency of phylogenetically diverse reductive dehalogenase-homologous genes in deep subseafloor sedimentary metagenomes.</title>
        <authorList>
            <person name="Kawai M."/>
            <person name="Futagami T."/>
            <person name="Toyoda A."/>
            <person name="Takaki Y."/>
            <person name="Nishi S."/>
            <person name="Hori S."/>
            <person name="Arai W."/>
            <person name="Tsubouchi T."/>
            <person name="Morono Y."/>
            <person name="Uchiyama I."/>
            <person name="Ito T."/>
            <person name="Fujiyama A."/>
            <person name="Inagaki F."/>
            <person name="Takami H."/>
        </authorList>
    </citation>
    <scope>NUCLEOTIDE SEQUENCE</scope>
    <source>
        <strain evidence="1">Expedition CK06-06</strain>
    </source>
</reference>
<protein>
    <submittedName>
        <fullName evidence="1">Uncharacterized protein</fullName>
    </submittedName>
</protein>
<gene>
    <name evidence="1" type="ORF">S03H2_58976</name>
</gene>
<dbReference type="EMBL" id="BARU01037897">
    <property type="protein sequence ID" value="GAH78700.1"/>
    <property type="molecule type" value="Genomic_DNA"/>
</dbReference>
<proteinExistence type="predicted"/>
<organism evidence="1">
    <name type="scientific">marine sediment metagenome</name>
    <dbReference type="NCBI Taxonomy" id="412755"/>
    <lineage>
        <taxon>unclassified sequences</taxon>
        <taxon>metagenomes</taxon>
        <taxon>ecological metagenomes</taxon>
    </lineage>
</organism>
<comment type="caution">
    <text evidence="1">The sequence shown here is derived from an EMBL/GenBank/DDBJ whole genome shotgun (WGS) entry which is preliminary data.</text>
</comment>
<evidence type="ECO:0000313" key="1">
    <source>
        <dbReference type="EMBL" id="GAH78700.1"/>
    </source>
</evidence>
<feature type="non-terminal residue" evidence="1">
    <location>
        <position position="38"/>
    </location>
</feature>